<dbReference type="Proteomes" id="UP000185891">
    <property type="component" value="Unassembled WGS sequence"/>
</dbReference>
<sequence>MAISKEKKIEIYKNLVARLKDAPSVVFVNFHGLGVSATTELRRKLRGDGVNYVVAKKTLVKRALDEIKPEGEIPSLDGELALAFSTDLTAPARGVYDFQKTHKEGMTILGGVFEGKFMDKVAMTEIASIPSTQVLYGQFVNLINSPIQGLVIALDKIAEKKG</sequence>
<dbReference type="InterPro" id="IPR047865">
    <property type="entry name" value="Ribosomal_uL10_bac_type"/>
</dbReference>
<evidence type="ECO:0000256" key="1">
    <source>
        <dbReference type="ARBA" id="ARBA00008889"/>
    </source>
</evidence>
<organism evidence="6 7">
    <name type="scientific">Candidatus Campbellbacteria bacterium RIFCSPHIGHO2_12_FULL_35_10</name>
    <dbReference type="NCBI Taxonomy" id="1797578"/>
    <lineage>
        <taxon>Bacteria</taxon>
        <taxon>Candidatus Campbelliibacteriota</taxon>
    </lineage>
</organism>
<proteinExistence type="inferred from homology"/>
<reference evidence="6 7" key="1">
    <citation type="journal article" date="2016" name="Nat. Commun.">
        <title>Thousands of microbial genomes shed light on interconnected biogeochemical processes in an aquifer system.</title>
        <authorList>
            <person name="Anantharaman K."/>
            <person name="Brown C.T."/>
            <person name="Hug L.A."/>
            <person name="Sharon I."/>
            <person name="Castelle C.J."/>
            <person name="Probst A.J."/>
            <person name="Thomas B.C."/>
            <person name="Singh A."/>
            <person name="Wilkins M.J."/>
            <person name="Karaoz U."/>
            <person name="Brodie E.L."/>
            <person name="Williams K.H."/>
            <person name="Hubbard S.S."/>
            <person name="Banfield J.F."/>
        </authorList>
    </citation>
    <scope>NUCLEOTIDE SEQUENCE [LARGE SCALE GENOMIC DNA]</scope>
</reference>
<dbReference type="Pfam" id="PF00466">
    <property type="entry name" value="Ribosomal_L10"/>
    <property type="match status" value="1"/>
</dbReference>
<keyword evidence="2 5" id="KW-0689">Ribosomal protein</keyword>
<dbReference type="InterPro" id="IPR043141">
    <property type="entry name" value="Ribosomal_uL10-like_sf"/>
</dbReference>
<comment type="subunit">
    <text evidence="5">Part of the ribosomal stalk of the 50S ribosomal subunit. The N-terminus interacts with L11 and the large rRNA to form the base of the stalk. The C-terminus forms an elongated spine to which L12 dimers bind in a sequential fashion forming a multimeric L10(L12)X complex.</text>
</comment>
<dbReference type="PANTHER" id="PTHR11560">
    <property type="entry name" value="39S RIBOSOMAL PROTEIN L10, MITOCHONDRIAL"/>
    <property type="match status" value="1"/>
</dbReference>
<dbReference type="InterPro" id="IPR022973">
    <property type="entry name" value="Ribosomal_uL10_bac"/>
</dbReference>
<accession>A0A1F5ELX5</accession>
<evidence type="ECO:0000313" key="7">
    <source>
        <dbReference type="Proteomes" id="UP000185891"/>
    </source>
</evidence>
<dbReference type="InterPro" id="IPR001790">
    <property type="entry name" value="Ribosomal_uL10"/>
</dbReference>
<dbReference type="HAMAP" id="MF_00362">
    <property type="entry name" value="Ribosomal_uL10"/>
    <property type="match status" value="1"/>
</dbReference>
<name>A0A1F5ELX5_9BACT</name>
<dbReference type="CDD" id="cd05797">
    <property type="entry name" value="Ribosomal_L10"/>
    <property type="match status" value="1"/>
</dbReference>
<comment type="similarity">
    <text evidence="1 5">Belongs to the universal ribosomal protein uL10 family.</text>
</comment>
<evidence type="ECO:0000256" key="3">
    <source>
        <dbReference type="ARBA" id="ARBA00023274"/>
    </source>
</evidence>
<evidence type="ECO:0000256" key="4">
    <source>
        <dbReference type="ARBA" id="ARBA00035202"/>
    </source>
</evidence>
<dbReference type="GO" id="GO:0006412">
    <property type="term" value="P:translation"/>
    <property type="evidence" value="ECO:0007669"/>
    <property type="project" value="UniProtKB-UniRule"/>
</dbReference>
<keyword evidence="5" id="KW-0694">RNA-binding</keyword>
<comment type="caution">
    <text evidence="6">The sequence shown here is derived from an EMBL/GenBank/DDBJ whole genome shotgun (WGS) entry which is preliminary data.</text>
</comment>
<dbReference type="AlphaFoldDB" id="A0A1F5ELX5"/>
<protein>
    <recommendedName>
        <fullName evidence="4 5">Large ribosomal subunit protein uL10</fullName>
    </recommendedName>
</protein>
<keyword evidence="3 5" id="KW-0687">Ribonucleoprotein</keyword>
<evidence type="ECO:0000256" key="5">
    <source>
        <dbReference type="HAMAP-Rule" id="MF_00362"/>
    </source>
</evidence>
<dbReference type="GO" id="GO:0005840">
    <property type="term" value="C:ribosome"/>
    <property type="evidence" value="ECO:0007669"/>
    <property type="project" value="UniProtKB-KW"/>
</dbReference>
<dbReference type="EMBL" id="MFAA01000036">
    <property type="protein sequence ID" value="OGD68395.1"/>
    <property type="molecule type" value="Genomic_DNA"/>
</dbReference>
<comment type="function">
    <text evidence="5">Forms part of the ribosomal stalk, playing a central role in the interaction of the ribosome with GTP-bound translation factors.</text>
</comment>
<dbReference type="Gene3D" id="6.10.250.290">
    <property type="match status" value="1"/>
</dbReference>
<dbReference type="NCBIfam" id="NF000955">
    <property type="entry name" value="PRK00099.1-1"/>
    <property type="match status" value="1"/>
</dbReference>
<evidence type="ECO:0000313" key="6">
    <source>
        <dbReference type="EMBL" id="OGD68395.1"/>
    </source>
</evidence>
<keyword evidence="5" id="KW-0699">rRNA-binding</keyword>
<dbReference type="GO" id="GO:1990904">
    <property type="term" value="C:ribonucleoprotein complex"/>
    <property type="evidence" value="ECO:0007669"/>
    <property type="project" value="UniProtKB-KW"/>
</dbReference>
<dbReference type="Gene3D" id="3.30.70.1730">
    <property type="match status" value="1"/>
</dbReference>
<evidence type="ECO:0000256" key="2">
    <source>
        <dbReference type="ARBA" id="ARBA00022980"/>
    </source>
</evidence>
<dbReference type="GO" id="GO:0070180">
    <property type="term" value="F:large ribosomal subunit rRNA binding"/>
    <property type="evidence" value="ECO:0007669"/>
    <property type="project" value="UniProtKB-UniRule"/>
</dbReference>
<dbReference type="SUPFAM" id="SSF160369">
    <property type="entry name" value="Ribosomal protein L10-like"/>
    <property type="match status" value="1"/>
</dbReference>
<gene>
    <name evidence="5" type="primary">rplJ</name>
    <name evidence="6" type="ORF">A3E89_02845</name>
</gene>